<organism evidence="1 2">
    <name type="scientific">Ixodes persulcatus</name>
    <name type="common">Taiga tick</name>
    <dbReference type="NCBI Taxonomy" id="34615"/>
    <lineage>
        <taxon>Eukaryota</taxon>
        <taxon>Metazoa</taxon>
        <taxon>Ecdysozoa</taxon>
        <taxon>Arthropoda</taxon>
        <taxon>Chelicerata</taxon>
        <taxon>Arachnida</taxon>
        <taxon>Acari</taxon>
        <taxon>Parasitiformes</taxon>
        <taxon>Ixodida</taxon>
        <taxon>Ixodoidea</taxon>
        <taxon>Ixodidae</taxon>
        <taxon>Ixodinae</taxon>
        <taxon>Ixodes</taxon>
    </lineage>
</organism>
<dbReference type="EMBL" id="JABSTQ010009208">
    <property type="protein sequence ID" value="KAG0431640.1"/>
    <property type="molecule type" value="Genomic_DNA"/>
</dbReference>
<evidence type="ECO:0000313" key="1">
    <source>
        <dbReference type="EMBL" id="KAG0431640.1"/>
    </source>
</evidence>
<accession>A0AC60QCD8</accession>
<reference evidence="1 2" key="1">
    <citation type="journal article" date="2020" name="Cell">
        <title>Large-Scale Comparative Analyses of Tick Genomes Elucidate Their Genetic Diversity and Vector Capacities.</title>
        <authorList>
            <consortium name="Tick Genome and Microbiome Consortium (TIGMIC)"/>
            <person name="Jia N."/>
            <person name="Wang J."/>
            <person name="Shi W."/>
            <person name="Du L."/>
            <person name="Sun Y."/>
            <person name="Zhan W."/>
            <person name="Jiang J.F."/>
            <person name="Wang Q."/>
            <person name="Zhang B."/>
            <person name="Ji P."/>
            <person name="Bell-Sakyi L."/>
            <person name="Cui X.M."/>
            <person name="Yuan T.T."/>
            <person name="Jiang B.G."/>
            <person name="Yang W.F."/>
            <person name="Lam T.T."/>
            <person name="Chang Q.C."/>
            <person name="Ding S.J."/>
            <person name="Wang X.J."/>
            <person name="Zhu J.G."/>
            <person name="Ruan X.D."/>
            <person name="Zhao L."/>
            <person name="Wei J.T."/>
            <person name="Ye R.Z."/>
            <person name="Que T.C."/>
            <person name="Du C.H."/>
            <person name="Zhou Y.H."/>
            <person name="Cheng J.X."/>
            <person name="Dai P.F."/>
            <person name="Guo W.B."/>
            <person name="Han X.H."/>
            <person name="Huang E.J."/>
            <person name="Li L.F."/>
            <person name="Wei W."/>
            <person name="Gao Y.C."/>
            <person name="Liu J.Z."/>
            <person name="Shao H.Z."/>
            <person name="Wang X."/>
            <person name="Wang C.C."/>
            <person name="Yang T.C."/>
            <person name="Huo Q.B."/>
            <person name="Li W."/>
            <person name="Chen H.Y."/>
            <person name="Chen S.E."/>
            <person name="Zhou L.G."/>
            <person name="Ni X.B."/>
            <person name="Tian J.H."/>
            <person name="Sheng Y."/>
            <person name="Liu T."/>
            <person name="Pan Y.S."/>
            <person name="Xia L.Y."/>
            <person name="Li J."/>
            <person name="Zhao F."/>
            <person name="Cao W.C."/>
        </authorList>
    </citation>
    <scope>NUCLEOTIDE SEQUENCE [LARGE SCALE GENOMIC DNA]</scope>
    <source>
        <strain evidence="1">Iper-2018</strain>
    </source>
</reference>
<name>A0AC60QCD8_IXOPE</name>
<protein>
    <submittedName>
        <fullName evidence="1">Uncharacterized protein</fullName>
    </submittedName>
</protein>
<sequence length="273" mass="29730">MYGRFRHGVLSGLSGGELNALKPRADRGSCRVLDVLDVREQRSPEFDSGHFGEGGVRAGPGMQRGAVNAIAAETMEDYQGGGGESKAEKPEFPSEFGEEETAITSARFKRNLRSKKRRPSTDINLPRAVATIYGMSMGRLQQLFTTPEERSGSDDVEEFMTRELSGDQGIKEDTEFERAIQQETVAKMAMIEGTEQRRWEGKKKRTSLAVPKHRPEPPRRESGVTSPGSPTGTTSGEPESGSSSEGVLTTSEHVEKCSSASSVQSTELTLQSL</sequence>
<keyword evidence="2" id="KW-1185">Reference proteome</keyword>
<proteinExistence type="predicted"/>
<dbReference type="Proteomes" id="UP000805193">
    <property type="component" value="Unassembled WGS sequence"/>
</dbReference>
<gene>
    <name evidence="1" type="ORF">HPB47_021580</name>
</gene>
<comment type="caution">
    <text evidence="1">The sequence shown here is derived from an EMBL/GenBank/DDBJ whole genome shotgun (WGS) entry which is preliminary data.</text>
</comment>
<evidence type="ECO:0000313" key="2">
    <source>
        <dbReference type="Proteomes" id="UP000805193"/>
    </source>
</evidence>